<evidence type="ECO:0000313" key="6">
    <source>
        <dbReference type="WBParaSite" id="DME_0000195901-mRNA-1"/>
    </source>
</evidence>
<keyword evidence="2" id="KW-0812">Transmembrane</keyword>
<dbReference type="Proteomes" id="UP000274756">
    <property type="component" value="Unassembled WGS sequence"/>
</dbReference>
<evidence type="ECO:0000256" key="2">
    <source>
        <dbReference type="SAM" id="Phobius"/>
    </source>
</evidence>
<dbReference type="EMBL" id="UYYG01001155">
    <property type="protein sequence ID" value="VDN56346.1"/>
    <property type="molecule type" value="Genomic_DNA"/>
</dbReference>
<evidence type="ECO:0000256" key="1">
    <source>
        <dbReference type="SAM" id="Coils"/>
    </source>
</evidence>
<name>A0A0N4U554_DRAME</name>
<organism evidence="4 6">
    <name type="scientific">Dracunculus medinensis</name>
    <name type="common">Guinea worm</name>
    <dbReference type="NCBI Taxonomy" id="318479"/>
    <lineage>
        <taxon>Eukaryota</taxon>
        <taxon>Metazoa</taxon>
        <taxon>Ecdysozoa</taxon>
        <taxon>Nematoda</taxon>
        <taxon>Chromadorea</taxon>
        <taxon>Rhabditida</taxon>
        <taxon>Spirurina</taxon>
        <taxon>Dracunculoidea</taxon>
        <taxon>Dracunculidae</taxon>
        <taxon>Dracunculus</taxon>
    </lineage>
</organism>
<sequence>MISQCGFGRFLLEISRCNSKWWIRRNYSLTRPVEKFIEYYEEVIGLTDVKKAQAEVIEFEEKLNIAQKERREKQIELKAIQTRLKDIHSELDRTARGEDRYLLLLTEEHSAIKKERLLCEQFEMSESLERDAFQNLSNKVRLSHEKERERGERTKYWSISASLIGALLGVIGTTLASEIRMRKIREMIPSASQLSPLLNQMASLVNKQSSEVSLFINDVRTLMNFKQTPKLEVDLPSKNETAELIIEKINEQNELLSKEMDDLKRLIAVDKGASSDAVVYVGNDMEILLNKTEKNLESKLKLQVLLATVCLYAAISVSIPLIAAIFRGS</sequence>
<accession>A0A0N4U554</accession>
<gene>
    <name evidence="3" type="ORF">DME_LOCUS6319</name>
</gene>
<evidence type="ECO:0000313" key="3">
    <source>
        <dbReference type="EMBL" id="VDN56346.1"/>
    </source>
</evidence>
<feature type="transmembrane region" description="Helical" evidence="2">
    <location>
        <begin position="156"/>
        <end position="177"/>
    </location>
</feature>
<dbReference type="PANTHER" id="PTHR28624">
    <property type="entry name" value="COILED-COIL DOMAIN-CONTAINING PROTEIN 51"/>
    <property type="match status" value="1"/>
</dbReference>
<proteinExistence type="predicted"/>
<dbReference type="STRING" id="318479.A0A0N4U554"/>
<reference evidence="3 5" key="2">
    <citation type="submission" date="2018-11" db="EMBL/GenBank/DDBJ databases">
        <authorList>
            <consortium name="Pathogen Informatics"/>
        </authorList>
    </citation>
    <scope>NUCLEOTIDE SEQUENCE [LARGE SCALE GENOMIC DNA]</scope>
</reference>
<keyword evidence="2" id="KW-0472">Membrane</keyword>
<reference evidence="6" key="1">
    <citation type="submission" date="2017-02" db="UniProtKB">
        <authorList>
            <consortium name="WormBaseParasite"/>
        </authorList>
    </citation>
    <scope>IDENTIFICATION</scope>
</reference>
<dbReference type="InterPro" id="IPR037660">
    <property type="entry name" value="CCDC51"/>
</dbReference>
<dbReference type="PANTHER" id="PTHR28624:SF1">
    <property type="entry name" value="MITOCHONDRIAL POTASSIUM CHANNEL"/>
    <property type="match status" value="1"/>
</dbReference>
<keyword evidence="2" id="KW-1133">Transmembrane helix</keyword>
<keyword evidence="1" id="KW-0175">Coiled coil</keyword>
<dbReference type="AlphaFoldDB" id="A0A0N4U554"/>
<evidence type="ECO:0000313" key="5">
    <source>
        <dbReference type="Proteomes" id="UP000274756"/>
    </source>
</evidence>
<feature type="transmembrane region" description="Helical" evidence="2">
    <location>
        <begin position="304"/>
        <end position="326"/>
    </location>
</feature>
<evidence type="ECO:0000313" key="4">
    <source>
        <dbReference type="Proteomes" id="UP000038040"/>
    </source>
</evidence>
<protein>
    <submittedName>
        <fullName evidence="6">Coiled-coil domain-containing protein 51</fullName>
    </submittedName>
</protein>
<dbReference type="OrthoDB" id="6243211at2759"/>
<keyword evidence="5" id="KW-1185">Reference proteome</keyword>
<dbReference type="WBParaSite" id="DME_0000195901-mRNA-1">
    <property type="protein sequence ID" value="DME_0000195901-mRNA-1"/>
    <property type="gene ID" value="DME_0000195901"/>
</dbReference>
<feature type="coiled-coil region" evidence="1">
    <location>
        <begin position="239"/>
        <end position="266"/>
    </location>
</feature>
<dbReference type="Proteomes" id="UP000038040">
    <property type="component" value="Unplaced"/>
</dbReference>
<feature type="coiled-coil region" evidence="1">
    <location>
        <begin position="49"/>
        <end position="83"/>
    </location>
</feature>